<dbReference type="GO" id="GO:0019264">
    <property type="term" value="P:glycine biosynthetic process from serine"/>
    <property type="evidence" value="ECO:0007669"/>
    <property type="project" value="UniProtKB-UniRule"/>
</dbReference>
<sequence>MYDSSKQDPETWNAMQQETSRQENVIELIASENIASPAVRAVQSSALTNKYAVGYPGKRVYTGNEAIDKIDNITRDWAKKLFHAEYANVFPHSGTQANQAVYNAFLKPGDTILAMSEHTGGHFTHGQPHNFSGQLYQAHFYGVDPKTELLDYEAICKQALAVKTKLIIAGASAYSHVIDWHKFREIADEVGAILMVDIAHIAGLVAVGAHPNPVPEADVVTSTTHKTLRGPRGGMILAKSKYADKLDEAVFPASQSGSLEQIVAAKGIAYGEALRPEFKVYIQNVVKNAKSMGDIFLASDKIRLVSGGVENHEMTLDLNQTELTGEQAAELLYTVGIATNKELLPLEDGNTMEGIRVGTPTITTRGFDENEARQVAEQIVAVLEDPTNPEIQEHARKVVRQLTTKHPAEK</sequence>
<comment type="similarity">
    <text evidence="3 11">Belongs to the SHMT family.</text>
</comment>
<dbReference type="InterPro" id="IPR015424">
    <property type="entry name" value="PyrdxlP-dep_Trfase"/>
</dbReference>
<proteinExistence type="inferred from homology"/>
<evidence type="ECO:0000256" key="12">
    <source>
        <dbReference type="PIRSR" id="PIRSR000412-50"/>
    </source>
</evidence>
<evidence type="ECO:0000256" key="11">
    <source>
        <dbReference type="HAMAP-Rule" id="MF_00051"/>
    </source>
</evidence>
<evidence type="ECO:0000256" key="2">
    <source>
        <dbReference type="ARBA" id="ARBA00004496"/>
    </source>
</evidence>
<dbReference type="GO" id="GO:0004372">
    <property type="term" value="F:glycine hydroxymethyltransferase activity"/>
    <property type="evidence" value="ECO:0007669"/>
    <property type="project" value="UniProtKB-UniRule"/>
</dbReference>
<dbReference type="PROSITE" id="PS00096">
    <property type="entry name" value="SHMT"/>
    <property type="match status" value="1"/>
</dbReference>
<evidence type="ECO:0000256" key="7">
    <source>
        <dbReference type="ARBA" id="ARBA00022605"/>
    </source>
</evidence>
<dbReference type="Proteomes" id="UP000313312">
    <property type="component" value="Unassembled WGS sequence"/>
</dbReference>
<dbReference type="NCBIfam" id="NF000586">
    <property type="entry name" value="PRK00011.1"/>
    <property type="match status" value="1"/>
</dbReference>
<dbReference type="InterPro" id="IPR015422">
    <property type="entry name" value="PyrdxlP-dep_Trfase_small"/>
</dbReference>
<comment type="caution">
    <text evidence="11">Lacks conserved residue(s) required for the propagation of feature annotation.</text>
</comment>
<evidence type="ECO:0000313" key="14">
    <source>
        <dbReference type="EMBL" id="TNK90178.1"/>
    </source>
</evidence>
<comment type="subcellular location">
    <subcellularLocation>
        <location evidence="2 11">Cytoplasm</location>
    </subcellularLocation>
</comment>
<dbReference type="InterPro" id="IPR001085">
    <property type="entry name" value="Ser_HO-MeTrfase"/>
</dbReference>
<evidence type="ECO:0000313" key="15">
    <source>
        <dbReference type="Proteomes" id="UP000313312"/>
    </source>
</evidence>
<feature type="site" description="Plays an important role in substrate specificity" evidence="11">
    <location>
        <position position="225"/>
    </location>
</feature>
<dbReference type="PANTHER" id="PTHR11680">
    <property type="entry name" value="SERINE HYDROXYMETHYLTRANSFERASE"/>
    <property type="match status" value="1"/>
</dbReference>
<dbReference type="GO" id="GO:0005829">
    <property type="term" value="C:cytosol"/>
    <property type="evidence" value="ECO:0007669"/>
    <property type="project" value="TreeGrafter"/>
</dbReference>
<dbReference type="RefSeq" id="WP_139571163.1">
    <property type="nucleotide sequence ID" value="NZ_QFCR01000015.1"/>
</dbReference>
<dbReference type="Gene3D" id="3.90.1150.10">
    <property type="entry name" value="Aspartate Aminotransferase, domain 1"/>
    <property type="match status" value="1"/>
</dbReference>
<dbReference type="PIRSF" id="PIRSF000412">
    <property type="entry name" value="SHMT"/>
    <property type="match status" value="1"/>
</dbReference>
<comment type="pathway">
    <text evidence="11">One-carbon metabolism; tetrahydrofolate interconversion.</text>
</comment>
<evidence type="ECO:0000259" key="13">
    <source>
        <dbReference type="Pfam" id="PF00464"/>
    </source>
</evidence>
<dbReference type="GO" id="GO:0032259">
    <property type="term" value="P:methylation"/>
    <property type="evidence" value="ECO:0007669"/>
    <property type="project" value="UniProtKB-KW"/>
</dbReference>
<dbReference type="AlphaFoldDB" id="A0A5C4TI70"/>
<dbReference type="SUPFAM" id="SSF53383">
    <property type="entry name" value="PLP-dependent transferases"/>
    <property type="match status" value="1"/>
</dbReference>
<evidence type="ECO:0000256" key="4">
    <source>
        <dbReference type="ARBA" id="ARBA00011738"/>
    </source>
</evidence>
<evidence type="ECO:0000256" key="5">
    <source>
        <dbReference type="ARBA" id="ARBA00022490"/>
    </source>
</evidence>
<comment type="function">
    <text evidence="10">Catalyzes the reversible interconversion of serine and glycine with tetrahydrofolate (THF) serving as the one-carbon carrier. This reaction serves as the major source of one-carbon groups required for the biosynthesis of purines, thymidylate, methionine, and other important biomolecules. Also exhibits THF-independent aldolase activity toward beta-hydroxyamino acids, producing glycine and aldehydes, via a retro-aldol mechanism. Thus, is able to catalyze the cleavage of L-allo-threonine.</text>
</comment>
<accession>A0A5C4TI70</accession>
<evidence type="ECO:0000256" key="10">
    <source>
        <dbReference type="ARBA" id="ARBA00054606"/>
    </source>
</evidence>
<protein>
    <recommendedName>
        <fullName evidence="11">Serine hydroxymethyltransferase</fullName>
        <shortName evidence="11">SHMT</shortName>
        <shortName evidence="11">Serine methylase</shortName>
        <ecNumber evidence="11">2.1.2.1</ecNumber>
    </recommendedName>
</protein>
<reference evidence="14 15" key="1">
    <citation type="submission" date="2018-05" db="EMBL/GenBank/DDBJ databases">
        <title>Lactobacillus sanfranciscensis Ah4 draft denome sequence.</title>
        <authorList>
            <person name="Zhang G."/>
        </authorList>
    </citation>
    <scope>NUCLEOTIDE SEQUENCE [LARGE SCALE GENOMIC DNA]</scope>
    <source>
        <strain evidence="14 15">Ah4</strain>
    </source>
</reference>
<dbReference type="GO" id="GO:0030170">
    <property type="term" value="F:pyridoxal phosphate binding"/>
    <property type="evidence" value="ECO:0007669"/>
    <property type="project" value="UniProtKB-UniRule"/>
</dbReference>
<keyword evidence="5 11" id="KW-0963">Cytoplasm</keyword>
<dbReference type="InterPro" id="IPR039429">
    <property type="entry name" value="SHMT-like_dom"/>
</dbReference>
<dbReference type="GO" id="GO:0008168">
    <property type="term" value="F:methyltransferase activity"/>
    <property type="evidence" value="ECO:0007669"/>
    <property type="project" value="UniProtKB-KW"/>
</dbReference>
<keyword evidence="6 11" id="KW-0554">One-carbon metabolism</keyword>
<evidence type="ECO:0000256" key="6">
    <source>
        <dbReference type="ARBA" id="ARBA00022563"/>
    </source>
</evidence>
<comment type="cofactor">
    <cofactor evidence="1 11 12">
        <name>pyridoxal 5'-phosphate</name>
        <dbReference type="ChEBI" id="CHEBI:597326"/>
    </cofactor>
</comment>
<dbReference type="EMBL" id="QFCR01000015">
    <property type="protein sequence ID" value="TNK90178.1"/>
    <property type="molecule type" value="Genomic_DNA"/>
</dbReference>
<feature type="domain" description="Serine hydroxymethyltransferase-like" evidence="13">
    <location>
        <begin position="6"/>
        <end position="378"/>
    </location>
</feature>
<comment type="catalytic activity">
    <reaction evidence="11">
        <text>(6R)-5,10-methylene-5,6,7,8-tetrahydrofolate + glycine + H2O = (6S)-5,6,7,8-tetrahydrofolate + L-serine</text>
        <dbReference type="Rhea" id="RHEA:15481"/>
        <dbReference type="ChEBI" id="CHEBI:15377"/>
        <dbReference type="ChEBI" id="CHEBI:15636"/>
        <dbReference type="ChEBI" id="CHEBI:33384"/>
        <dbReference type="ChEBI" id="CHEBI:57305"/>
        <dbReference type="ChEBI" id="CHEBI:57453"/>
        <dbReference type="EC" id="2.1.2.1"/>
    </reaction>
</comment>
<dbReference type="EC" id="2.1.2.1" evidence="11"/>
<dbReference type="InterPro" id="IPR049943">
    <property type="entry name" value="Ser_HO-MeTrfase-like"/>
</dbReference>
<evidence type="ECO:0000256" key="8">
    <source>
        <dbReference type="ARBA" id="ARBA00022679"/>
    </source>
</evidence>
<gene>
    <name evidence="11 14" type="primary">glyA</name>
    <name evidence="14" type="ORF">DID87_05145</name>
</gene>
<name>A0A5C4TI70_FRUSA</name>
<organism evidence="14 15">
    <name type="scientific">Fructilactobacillus sanfranciscensis</name>
    <name type="common">Lactobacillus sanfranciscensis</name>
    <dbReference type="NCBI Taxonomy" id="1625"/>
    <lineage>
        <taxon>Bacteria</taxon>
        <taxon>Bacillati</taxon>
        <taxon>Bacillota</taxon>
        <taxon>Bacilli</taxon>
        <taxon>Lactobacillales</taxon>
        <taxon>Lactobacillaceae</taxon>
        <taxon>Fructilactobacillus</taxon>
    </lineage>
</organism>
<evidence type="ECO:0000256" key="9">
    <source>
        <dbReference type="ARBA" id="ARBA00022898"/>
    </source>
</evidence>
<dbReference type="GO" id="GO:0035999">
    <property type="term" value="P:tetrahydrofolate interconversion"/>
    <property type="evidence" value="ECO:0007669"/>
    <property type="project" value="UniProtKB-UniRule"/>
</dbReference>
<keyword evidence="7 11" id="KW-0028">Amino-acid biosynthesis</keyword>
<keyword evidence="9 11" id="KW-0663">Pyridoxal phosphate</keyword>
<comment type="subunit">
    <text evidence="4 11">Homodimer.</text>
</comment>
<dbReference type="PANTHER" id="PTHR11680:SF35">
    <property type="entry name" value="SERINE HYDROXYMETHYLTRANSFERASE 1"/>
    <property type="match status" value="1"/>
</dbReference>
<dbReference type="CDD" id="cd00378">
    <property type="entry name" value="SHMT"/>
    <property type="match status" value="1"/>
</dbReference>
<keyword evidence="14" id="KW-0489">Methyltransferase</keyword>
<feature type="modified residue" description="N6-(pyridoxal phosphate)lysine" evidence="11 12">
    <location>
        <position position="226"/>
    </location>
</feature>
<dbReference type="UniPathway" id="UPA00288">
    <property type="reaction ID" value="UER01023"/>
</dbReference>
<comment type="pathway">
    <text evidence="11">Amino-acid biosynthesis; glycine biosynthesis; glycine from L-serine: step 1/1.</text>
</comment>
<evidence type="ECO:0000256" key="3">
    <source>
        <dbReference type="ARBA" id="ARBA00006376"/>
    </source>
</evidence>
<comment type="caution">
    <text evidence="14">The sequence shown here is derived from an EMBL/GenBank/DDBJ whole genome shotgun (WGS) entry which is preliminary data.</text>
</comment>
<evidence type="ECO:0000256" key="1">
    <source>
        <dbReference type="ARBA" id="ARBA00001933"/>
    </source>
</evidence>
<dbReference type="UniPathway" id="UPA00193"/>
<dbReference type="InterPro" id="IPR015421">
    <property type="entry name" value="PyrdxlP-dep_Trfase_major"/>
</dbReference>
<dbReference type="FunFam" id="3.40.640.10:FF:000001">
    <property type="entry name" value="Serine hydroxymethyltransferase"/>
    <property type="match status" value="1"/>
</dbReference>
<dbReference type="Gene3D" id="3.40.640.10">
    <property type="entry name" value="Type I PLP-dependent aspartate aminotransferase-like (Major domain)"/>
    <property type="match status" value="1"/>
</dbReference>
<dbReference type="Pfam" id="PF00464">
    <property type="entry name" value="SHMT"/>
    <property type="match status" value="1"/>
</dbReference>
<dbReference type="InterPro" id="IPR019798">
    <property type="entry name" value="Ser_HO-MeTrfase_PLP_BS"/>
</dbReference>
<keyword evidence="8 11" id="KW-0808">Transferase</keyword>
<dbReference type="HAMAP" id="MF_00051">
    <property type="entry name" value="SHMT"/>
    <property type="match status" value="1"/>
</dbReference>